<dbReference type="AlphaFoldDB" id="A0A133UI31"/>
<name>A0A133UI31_9EURY</name>
<protein>
    <submittedName>
        <fullName evidence="1">Uncharacterized protein</fullName>
    </submittedName>
</protein>
<organism evidence="1 2">
    <name type="scientific">candidate division MSBL1 archaeon SCGC-AAA259E22</name>
    <dbReference type="NCBI Taxonomy" id="1698265"/>
    <lineage>
        <taxon>Archaea</taxon>
        <taxon>Methanobacteriati</taxon>
        <taxon>Methanobacteriota</taxon>
        <taxon>candidate division MSBL1</taxon>
    </lineage>
</organism>
<accession>A0A133UI31</accession>
<proteinExistence type="predicted"/>
<gene>
    <name evidence="1" type="ORF">AKJ66_00390</name>
</gene>
<comment type="caution">
    <text evidence="1">The sequence shown here is derived from an EMBL/GenBank/DDBJ whole genome shotgun (WGS) entry which is preliminary data.</text>
</comment>
<dbReference type="EMBL" id="LHXP01000003">
    <property type="protein sequence ID" value="KXA93901.1"/>
    <property type="molecule type" value="Genomic_DNA"/>
</dbReference>
<reference evidence="1 2" key="1">
    <citation type="journal article" date="2016" name="Sci. Rep.">
        <title>Metabolic traits of an uncultured archaeal lineage -MSBL1- from brine pools of the Red Sea.</title>
        <authorList>
            <person name="Mwirichia R."/>
            <person name="Alam I."/>
            <person name="Rashid M."/>
            <person name="Vinu M."/>
            <person name="Ba-Alawi W."/>
            <person name="Anthony Kamau A."/>
            <person name="Kamanda Ngugi D."/>
            <person name="Goker M."/>
            <person name="Klenk H.P."/>
            <person name="Bajic V."/>
            <person name="Stingl U."/>
        </authorList>
    </citation>
    <scope>NUCLEOTIDE SEQUENCE [LARGE SCALE GENOMIC DNA]</scope>
    <source>
        <strain evidence="1">SCGC-AAA259E22</strain>
    </source>
</reference>
<sequence length="130" mass="14851">MEGIIFTQSEIAELFDLSQRAISKILQNLNLEPSSKFNSRKAIREVYNSDQSYNGKIETPGYKSKSVYLSTIDRISISYSSMIFLMLSSSITKEEKRKNKIFLRVHSKKSLPNMGPDPLHATWCVNLTNI</sequence>
<dbReference type="Proteomes" id="UP000070657">
    <property type="component" value="Unassembled WGS sequence"/>
</dbReference>
<evidence type="ECO:0000313" key="2">
    <source>
        <dbReference type="Proteomes" id="UP000070657"/>
    </source>
</evidence>
<evidence type="ECO:0000313" key="1">
    <source>
        <dbReference type="EMBL" id="KXA93901.1"/>
    </source>
</evidence>
<keyword evidence="2" id="KW-1185">Reference proteome</keyword>